<dbReference type="GO" id="GO:0046872">
    <property type="term" value="F:metal ion binding"/>
    <property type="evidence" value="ECO:0007669"/>
    <property type="project" value="InterPro"/>
</dbReference>
<dbReference type="InterPro" id="IPR011249">
    <property type="entry name" value="Metalloenz_LuxS/M16"/>
</dbReference>
<keyword evidence="7" id="KW-0732">Signal</keyword>
<evidence type="ECO:0000313" key="10">
    <source>
        <dbReference type="EMBL" id="QGT78217.1"/>
    </source>
</evidence>
<name>A0A6I6D243_9GAMM</name>
<protein>
    <submittedName>
        <fullName evidence="10">Insulinase family protein</fullName>
    </submittedName>
</protein>
<comment type="similarity">
    <text evidence="1">Belongs to the peptidase M16 family.</text>
</comment>
<dbReference type="Pfam" id="PF00675">
    <property type="entry name" value="Peptidase_M16"/>
    <property type="match status" value="1"/>
</dbReference>
<dbReference type="AlphaFoldDB" id="A0A6I6D243"/>
<dbReference type="Proteomes" id="UP000427716">
    <property type="component" value="Chromosome"/>
</dbReference>
<keyword evidence="11" id="KW-1185">Reference proteome</keyword>
<dbReference type="Gene3D" id="3.30.830.10">
    <property type="entry name" value="Metalloenzyme, LuxS/M16 peptidase-like"/>
    <property type="match status" value="2"/>
</dbReference>
<evidence type="ECO:0000259" key="8">
    <source>
        <dbReference type="Pfam" id="PF00675"/>
    </source>
</evidence>
<feature type="domain" description="Peptidase M16 N-terminal" evidence="8">
    <location>
        <begin position="47"/>
        <end position="190"/>
    </location>
</feature>
<keyword evidence="4" id="KW-0862">Zinc</keyword>
<dbReference type="RefSeq" id="WP_156573508.1">
    <property type="nucleotide sequence ID" value="NZ_CP046415.1"/>
</dbReference>
<keyword evidence="3" id="KW-0378">Hydrolase</keyword>
<evidence type="ECO:0000259" key="9">
    <source>
        <dbReference type="Pfam" id="PF05193"/>
    </source>
</evidence>
<dbReference type="PANTHER" id="PTHR43690">
    <property type="entry name" value="NARDILYSIN"/>
    <property type="match status" value="1"/>
</dbReference>
<feature type="chain" id="PRO_5026286650" evidence="7">
    <location>
        <begin position="23"/>
        <end position="467"/>
    </location>
</feature>
<dbReference type="InterPro" id="IPR050626">
    <property type="entry name" value="Peptidase_M16"/>
</dbReference>
<dbReference type="GO" id="GO:0008237">
    <property type="term" value="F:metallopeptidase activity"/>
    <property type="evidence" value="ECO:0007669"/>
    <property type="project" value="UniProtKB-KW"/>
</dbReference>
<feature type="region of interest" description="Disordered" evidence="6">
    <location>
        <begin position="445"/>
        <end position="467"/>
    </location>
</feature>
<keyword evidence="5" id="KW-0482">Metalloprotease</keyword>
<feature type="compositionally biased region" description="Polar residues" evidence="6">
    <location>
        <begin position="445"/>
        <end position="457"/>
    </location>
</feature>
<evidence type="ECO:0000256" key="5">
    <source>
        <dbReference type="ARBA" id="ARBA00023049"/>
    </source>
</evidence>
<evidence type="ECO:0000256" key="1">
    <source>
        <dbReference type="ARBA" id="ARBA00007261"/>
    </source>
</evidence>
<evidence type="ECO:0000256" key="4">
    <source>
        <dbReference type="ARBA" id="ARBA00022833"/>
    </source>
</evidence>
<dbReference type="InterPro" id="IPR007863">
    <property type="entry name" value="Peptidase_M16_C"/>
</dbReference>
<dbReference type="GO" id="GO:0006508">
    <property type="term" value="P:proteolysis"/>
    <property type="evidence" value="ECO:0007669"/>
    <property type="project" value="UniProtKB-KW"/>
</dbReference>
<dbReference type="KEGG" id="ghl:GM160_04495"/>
<feature type="domain" description="Peptidase M16 C-terminal" evidence="9">
    <location>
        <begin position="201"/>
        <end position="380"/>
    </location>
</feature>
<dbReference type="InterPro" id="IPR011765">
    <property type="entry name" value="Pept_M16_N"/>
</dbReference>
<dbReference type="EMBL" id="CP046415">
    <property type="protein sequence ID" value="QGT78217.1"/>
    <property type="molecule type" value="Genomic_DNA"/>
</dbReference>
<reference evidence="10 11" key="1">
    <citation type="submission" date="2019-11" db="EMBL/GenBank/DDBJ databases">
        <authorList>
            <person name="Zhang J."/>
            <person name="Sun C."/>
        </authorList>
    </citation>
    <scope>NUCLEOTIDE SEQUENCE [LARGE SCALE GENOMIC DNA]</scope>
    <source>
        <strain evidence="11">sp2</strain>
    </source>
</reference>
<evidence type="ECO:0000256" key="2">
    <source>
        <dbReference type="ARBA" id="ARBA00022670"/>
    </source>
</evidence>
<proteinExistence type="inferred from homology"/>
<dbReference type="Pfam" id="PF05193">
    <property type="entry name" value="Peptidase_M16_C"/>
    <property type="match status" value="1"/>
</dbReference>
<evidence type="ECO:0000256" key="3">
    <source>
        <dbReference type="ARBA" id="ARBA00022801"/>
    </source>
</evidence>
<feature type="signal peptide" evidence="7">
    <location>
        <begin position="1"/>
        <end position="22"/>
    </location>
</feature>
<dbReference type="SUPFAM" id="SSF63411">
    <property type="entry name" value="LuxS/MPP-like metallohydrolase"/>
    <property type="match status" value="2"/>
</dbReference>
<organism evidence="10 11">
    <name type="scientific">Guyparkeria halophila</name>
    <dbReference type="NCBI Taxonomy" id="47960"/>
    <lineage>
        <taxon>Bacteria</taxon>
        <taxon>Pseudomonadati</taxon>
        <taxon>Pseudomonadota</taxon>
        <taxon>Gammaproteobacteria</taxon>
        <taxon>Chromatiales</taxon>
        <taxon>Thioalkalibacteraceae</taxon>
        <taxon>Guyparkeria</taxon>
    </lineage>
</organism>
<sequence>MQPRRYLAALLPVVLSSLALIAAPMAAADKASDAVHETTLDNGLKVLVLPDERAPVVTHQIWYKVGSVDEPGGITGIAHMFEHMMFKGTENLGPGEFSDIIARLGGEENAFTGRDFTGYYQTLSADELETVMRWEADRMANLEIDPEEFAREKEVVKEEWRSRVRDNPNARLNQLLYATAFTSSGYHHPVIGWKTDIDAYTVEDLQRWYREHYAPNNATLIVVGDVEPEAVVELAERHYGTIERRDLPPAKPREEMEQHGLKRANLSIPAKLPHVTMGYKVPSLVTAEESRTAYALAVVSGILAGDSGARLNNDLVRAGKLSAASAGYNLNARETTLFTVDATPRDGQSLDEVERLLRDQIERLKSEPVGTDELERIKAQVVASDVYERDSLFYQGMKLGMYETVGLDYRLADRFVEGVRAVTIEDVQAVAREYFQDDGLTIATLQPTSSDESTDLPSPTGGIERVH</sequence>
<keyword evidence="2" id="KW-0645">Protease</keyword>
<evidence type="ECO:0000256" key="7">
    <source>
        <dbReference type="SAM" id="SignalP"/>
    </source>
</evidence>
<evidence type="ECO:0000256" key="6">
    <source>
        <dbReference type="SAM" id="MobiDB-lite"/>
    </source>
</evidence>
<gene>
    <name evidence="10" type="ORF">GM160_04495</name>
</gene>
<dbReference type="PANTHER" id="PTHR43690:SF17">
    <property type="entry name" value="PROTEIN YHJJ"/>
    <property type="match status" value="1"/>
</dbReference>
<accession>A0A6I6D243</accession>
<evidence type="ECO:0000313" key="11">
    <source>
        <dbReference type="Proteomes" id="UP000427716"/>
    </source>
</evidence>